<keyword evidence="4 7" id="KW-0687">Ribonucleoprotein</keyword>
<proteinExistence type="inferred from homology"/>
<evidence type="ECO:0000313" key="9">
    <source>
        <dbReference type="Proteomes" id="UP000298133"/>
    </source>
</evidence>
<dbReference type="Proteomes" id="UP000298133">
    <property type="component" value="Unassembled WGS sequence"/>
</dbReference>
<dbReference type="InterPro" id="IPR018271">
    <property type="entry name" value="Ribosomal_uS14_CS"/>
</dbReference>
<comment type="similarity">
    <text evidence="2 7">Belongs to the universal ribosomal protein uS14 family.</text>
</comment>
<comment type="caution">
    <text evidence="8">The sequence shown here is derived from an EMBL/GenBank/DDBJ whole genome shotgun (WGS) entry which is preliminary data.</text>
</comment>
<dbReference type="GO" id="GO:0005737">
    <property type="term" value="C:cytoplasm"/>
    <property type="evidence" value="ECO:0007669"/>
    <property type="project" value="UniProtKB-ARBA"/>
</dbReference>
<comment type="function">
    <text evidence="1 7">Binds 16S rRNA, required for the assembly of 30S particles and may also be responsible for determining the conformation of the 16S rRNA at the A site.</text>
</comment>
<sequence>MAKVSMIEREKKRAKTVAKYAAKRAELKALIQSPNTGDEERWEALQKLQQLPRDASPVRQQNRCRITGRPHAVYRKFGLSRIKLREAAMRGDVPGLVKSSW</sequence>
<gene>
    <name evidence="7 8" type="primary">rpsN</name>
    <name evidence="8" type="ORF">E3W66_09740</name>
</gene>
<organism evidence="8 9">
    <name type="scientific">Gammaproteobacteria bacterium LSUCC0057</name>
    <dbReference type="NCBI Taxonomy" id="2559237"/>
    <lineage>
        <taxon>Bacteria</taxon>
        <taxon>Pseudomonadati</taxon>
        <taxon>Pseudomonadota</taxon>
        <taxon>Gammaproteobacteria</taxon>
        <taxon>Cellvibrionales</taxon>
        <taxon>Porticoccaceae</taxon>
        <taxon>SAR92 clade</taxon>
    </lineage>
</organism>
<dbReference type="InterPro" id="IPR023036">
    <property type="entry name" value="Ribosomal_uS14_bac/plastid"/>
</dbReference>
<accession>A0A4Y8UEY1</accession>
<dbReference type="GO" id="GO:0006412">
    <property type="term" value="P:translation"/>
    <property type="evidence" value="ECO:0007669"/>
    <property type="project" value="UniProtKB-UniRule"/>
</dbReference>
<evidence type="ECO:0000256" key="1">
    <source>
        <dbReference type="ARBA" id="ARBA00003686"/>
    </source>
</evidence>
<comment type="subunit">
    <text evidence="6 7">Part of the 30S ribosomal subunit. Contacts proteins S3 and S10.</text>
</comment>
<evidence type="ECO:0000256" key="4">
    <source>
        <dbReference type="ARBA" id="ARBA00023274"/>
    </source>
</evidence>
<dbReference type="HAMAP" id="MF_00537">
    <property type="entry name" value="Ribosomal_uS14_1"/>
    <property type="match status" value="1"/>
</dbReference>
<dbReference type="PANTHER" id="PTHR19836:SF19">
    <property type="entry name" value="SMALL RIBOSOMAL SUBUNIT PROTEIN US14M"/>
    <property type="match status" value="1"/>
</dbReference>
<evidence type="ECO:0000256" key="3">
    <source>
        <dbReference type="ARBA" id="ARBA00022980"/>
    </source>
</evidence>
<evidence type="ECO:0000313" key="8">
    <source>
        <dbReference type="EMBL" id="TFH67290.1"/>
    </source>
</evidence>
<dbReference type="GO" id="GO:0003735">
    <property type="term" value="F:structural constituent of ribosome"/>
    <property type="evidence" value="ECO:0007669"/>
    <property type="project" value="InterPro"/>
</dbReference>
<name>A0A4Y8UEY1_9GAMM</name>
<keyword evidence="7" id="KW-0699">rRNA-binding</keyword>
<dbReference type="OrthoDB" id="9810484at2"/>
<evidence type="ECO:0000256" key="7">
    <source>
        <dbReference type="HAMAP-Rule" id="MF_00537"/>
    </source>
</evidence>
<keyword evidence="7" id="KW-0694">RNA-binding</keyword>
<keyword evidence="3 7" id="KW-0689">Ribosomal protein</keyword>
<dbReference type="GO" id="GO:0019843">
    <property type="term" value="F:rRNA binding"/>
    <property type="evidence" value="ECO:0007669"/>
    <property type="project" value="UniProtKB-UniRule"/>
</dbReference>
<reference evidence="8 9" key="1">
    <citation type="submission" date="2019-03" db="EMBL/GenBank/DDBJ databases">
        <title>Draft genome of Gammaproteobacteria bacterium LSUCC0057, a member of the SAR92 clade.</title>
        <authorList>
            <person name="Lanclos V.C."/>
            <person name="Doiron C."/>
            <person name="Henson M.W."/>
            <person name="Thrash J.C."/>
        </authorList>
    </citation>
    <scope>NUCLEOTIDE SEQUENCE [LARGE SCALE GENOMIC DNA]</scope>
    <source>
        <strain evidence="8 9">LSUCC0057</strain>
    </source>
</reference>
<evidence type="ECO:0000256" key="5">
    <source>
        <dbReference type="ARBA" id="ARBA00035167"/>
    </source>
</evidence>
<dbReference type="NCBIfam" id="NF006477">
    <property type="entry name" value="PRK08881.1"/>
    <property type="match status" value="1"/>
</dbReference>
<dbReference type="InterPro" id="IPR001209">
    <property type="entry name" value="Ribosomal_uS14"/>
</dbReference>
<evidence type="ECO:0000256" key="6">
    <source>
        <dbReference type="ARBA" id="ARBA00047110"/>
    </source>
</evidence>
<dbReference type="Pfam" id="PF00253">
    <property type="entry name" value="Ribosomal_S14"/>
    <property type="match status" value="1"/>
</dbReference>
<dbReference type="PROSITE" id="PS00527">
    <property type="entry name" value="RIBOSOMAL_S14"/>
    <property type="match status" value="1"/>
</dbReference>
<dbReference type="EMBL" id="SPIA01000004">
    <property type="protein sequence ID" value="TFH67290.1"/>
    <property type="molecule type" value="Genomic_DNA"/>
</dbReference>
<evidence type="ECO:0000256" key="2">
    <source>
        <dbReference type="ARBA" id="ARBA00009083"/>
    </source>
</evidence>
<keyword evidence="9" id="KW-1185">Reference proteome</keyword>
<dbReference type="FunFam" id="1.10.287.1480:FF:000001">
    <property type="entry name" value="30S ribosomal protein S14"/>
    <property type="match status" value="1"/>
</dbReference>
<dbReference type="PANTHER" id="PTHR19836">
    <property type="entry name" value="30S RIBOSOMAL PROTEIN S14"/>
    <property type="match status" value="1"/>
</dbReference>
<dbReference type="GO" id="GO:0015935">
    <property type="term" value="C:small ribosomal subunit"/>
    <property type="evidence" value="ECO:0007669"/>
    <property type="project" value="TreeGrafter"/>
</dbReference>
<protein>
    <recommendedName>
        <fullName evidence="5 7">Small ribosomal subunit protein uS14</fullName>
    </recommendedName>
</protein>
<dbReference type="SUPFAM" id="SSF57716">
    <property type="entry name" value="Glucocorticoid receptor-like (DNA-binding domain)"/>
    <property type="match status" value="1"/>
</dbReference>
<dbReference type="Gene3D" id="1.10.287.1480">
    <property type="match status" value="1"/>
</dbReference>
<dbReference type="AlphaFoldDB" id="A0A4Y8UEY1"/>